<protein>
    <submittedName>
        <fullName evidence="9">Putative ribonuclease VapC</fullName>
    </submittedName>
</protein>
<evidence type="ECO:0000313" key="10">
    <source>
        <dbReference type="Proteomes" id="UP000034837"/>
    </source>
</evidence>
<comment type="similarity">
    <text evidence="7">Belongs to the PINc/VapC protein family.</text>
</comment>
<evidence type="ECO:0000256" key="5">
    <source>
        <dbReference type="ARBA" id="ARBA00022801"/>
    </source>
</evidence>
<feature type="domain" description="PIN" evidence="8">
    <location>
        <begin position="10"/>
        <end position="130"/>
    </location>
</feature>
<dbReference type="InterPro" id="IPR050556">
    <property type="entry name" value="Type_II_TA_system_RNase"/>
</dbReference>
<dbReference type="EMBL" id="LCDO01000020">
    <property type="protein sequence ID" value="KKS55881.1"/>
    <property type="molecule type" value="Genomic_DNA"/>
</dbReference>
<accession>A0A0G1CB10</accession>
<dbReference type="Proteomes" id="UP000034837">
    <property type="component" value="Unassembled WGS sequence"/>
</dbReference>
<proteinExistence type="inferred from homology"/>
<dbReference type="InterPro" id="IPR002716">
    <property type="entry name" value="PIN_dom"/>
</dbReference>
<dbReference type="PANTHER" id="PTHR33653">
    <property type="entry name" value="RIBONUCLEASE VAPC2"/>
    <property type="match status" value="1"/>
</dbReference>
<organism evidence="9 10">
    <name type="scientific">Candidatus Magasanikbacteria bacterium GW2011_GWA2_42_32</name>
    <dbReference type="NCBI Taxonomy" id="1619039"/>
    <lineage>
        <taxon>Bacteria</taxon>
        <taxon>Candidatus Magasanikiibacteriota</taxon>
    </lineage>
</organism>
<reference evidence="9 10" key="1">
    <citation type="journal article" date="2015" name="Nature">
        <title>rRNA introns, odd ribosomes, and small enigmatic genomes across a large radiation of phyla.</title>
        <authorList>
            <person name="Brown C.T."/>
            <person name="Hug L.A."/>
            <person name="Thomas B.C."/>
            <person name="Sharon I."/>
            <person name="Castelle C.J."/>
            <person name="Singh A."/>
            <person name="Wilkins M.J."/>
            <person name="Williams K.H."/>
            <person name="Banfield J.F."/>
        </authorList>
    </citation>
    <scope>NUCLEOTIDE SEQUENCE [LARGE SCALE GENOMIC DNA]</scope>
</reference>
<keyword evidence="4" id="KW-0479">Metal-binding</keyword>
<dbReference type="Gene3D" id="3.40.50.1010">
    <property type="entry name" value="5'-nuclease"/>
    <property type="match status" value="1"/>
</dbReference>
<keyword evidence="3" id="KW-0540">Nuclease</keyword>
<dbReference type="GO" id="GO:0046872">
    <property type="term" value="F:metal ion binding"/>
    <property type="evidence" value="ECO:0007669"/>
    <property type="project" value="UniProtKB-KW"/>
</dbReference>
<evidence type="ECO:0000256" key="1">
    <source>
        <dbReference type="ARBA" id="ARBA00001946"/>
    </source>
</evidence>
<evidence type="ECO:0000313" key="9">
    <source>
        <dbReference type="EMBL" id="KKS55881.1"/>
    </source>
</evidence>
<dbReference type="GO" id="GO:0016787">
    <property type="term" value="F:hydrolase activity"/>
    <property type="evidence" value="ECO:0007669"/>
    <property type="project" value="UniProtKB-KW"/>
</dbReference>
<gene>
    <name evidence="9" type="ORF">UV20_C0020G0008</name>
</gene>
<dbReference type="CDD" id="cd09881">
    <property type="entry name" value="PIN_VapC4-5_FitB-like"/>
    <property type="match status" value="1"/>
</dbReference>
<evidence type="ECO:0000256" key="3">
    <source>
        <dbReference type="ARBA" id="ARBA00022722"/>
    </source>
</evidence>
<evidence type="ECO:0000256" key="6">
    <source>
        <dbReference type="ARBA" id="ARBA00022842"/>
    </source>
</evidence>
<dbReference type="SUPFAM" id="SSF88723">
    <property type="entry name" value="PIN domain-like"/>
    <property type="match status" value="1"/>
</dbReference>
<keyword evidence="6" id="KW-0460">Magnesium</keyword>
<keyword evidence="5" id="KW-0378">Hydrolase</keyword>
<comment type="cofactor">
    <cofactor evidence="1">
        <name>Mg(2+)</name>
        <dbReference type="ChEBI" id="CHEBI:18420"/>
    </cofactor>
</comment>
<comment type="caution">
    <text evidence="9">The sequence shown here is derived from an EMBL/GenBank/DDBJ whole genome shotgun (WGS) entry which is preliminary data.</text>
</comment>
<evidence type="ECO:0000256" key="4">
    <source>
        <dbReference type="ARBA" id="ARBA00022723"/>
    </source>
</evidence>
<dbReference type="Pfam" id="PF01850">
    <property type="entry name" value="PIN"/>
    <property type="match status" value="1"/>
</dbReference>
<name>A0A0G1CB10_9BACT</name>
<dbReference type="PANTHER" id="PTHR33653:SF1">
    <property type="entry name" value="RIBONUCLEASE VAPC2"/>
    <property type="match status" value="1"/>
</dbReference>
<sequence>MMTSPEETKYCLESNFIIDLLNGKDNAVQLYEEIKNAPLTITAIASVALFEILRGEEQNQNKIQKFEELRQKMAVLPFGEKEAEEASQIEKAIHQKGQTISPLDLLIGATAKTNVAILVSNDSDYQRIDGLQLKKY</sequence>
<dbReference type="AlphaFoldDB" id="A0A0G1CB10"/>
<evidence type="ECO:0000256" key="7">
    <source>
        <dbReference type="ARBA" id="ARBA00038093"/>
    </source>
</evidence>
<evidence type="ECO:0000259" key="8">
    <source>
        <dbReference type="Pfam" id="PF01850"/>
    </source>
</evidence>
<dbReference type="InterPro" id="IPR029060">
    <property type="entry name" value="PIN-like_dom_sf"/>
</dbReference>
<evidence type="ECO:0000256" key="2">
    <source>
        <dbReference type="ARBA" id="ARBA00022649"/>
    </source>
</evidence>
<keyword evidence="2" id="KW-1277">Toxin-antitoxin system</keyword>
<dbReference type="GO" id="GO:0004518">
    <property type="term" value="F:nuclease activity"/>
    <property type="evidence" value="ECO:0007669"/>
    <property type="project" value="UniProtKB-KW"/>
</dbReference>